<reference evidence="11" key="1">
    <citation type="submission" date="2025-08" db="UniProtKB">
        <authorList>
            <consortium name="RefSeq"/>
        </authorList>
    </citation>
    <scope>IDENTIFICATION</scope>
    <source>
        <strain evidence="11">15112-1751.03</strain>
        <tissue evidence="11">Whole Adult</tissue>
    </source>
</reference>
<dbReference type="AlphaFoldDB" id="A0A6P8XD09"/>
<protein>
    <recommendedName>
        <fullName evidence="8">Gustatory receptor</fullName>
    </recommendedName>
</protein>
<evidence type="ECO:0000313" key="10">
    <source>
        <dbReference type="Proteomes" id="UP000515160"/>
    </source>
</evidence>
<dbReference type="GO" id="GO:0007635">
    <property type="term" value="P:chemosensory behavior"/>
    <property type="evidence" value="ECO:0007669"/>
    <property type="project" value="TreeGrafter"/>
</dbReference>
<keyword evidence="3 8" id="KW-0812">Transmembrane</keyword>
<dbReference type="Proteomes" id="UP000515160">
    <property type="component" value="Chromosome 3"/>
</dbReference>
<evidence type="ECO:0000256" key="8">
    <source>
        <dbReference type="RuleBase" id="RU363108"/>
    </source>
</evidence>
<dbReference type="GO" id="GO:0030424">
    <property type="term" value="C:axon"/>
    <property type="evidence" value="ECO:0007669"/>
    <property type="project" value="TreeGrafter"/>
</dbReference>
<gene>
    <name evidence="11" type="primary">LOC117572070</name>
</gene>
<dbReference type="GO" id="GO:0043025">
    <property type="term" value="C:neuronal cell body"/>
    <property type="evidence" value="ECO:0007669"/>
    <property type="project" value="TreeGrafter"/>
</dbReference>
<comment type="caution">
    <text evidence="8">Lacks conserved residue(s) required for the propagation of feature annotation.</text>
</comment>
<keyword evidence="4 8" id="KW-1133">Transmembrane helix</keyword>
<keyword evidence="6 8" id="KW-0675">Receptor</keyword>
<evidence type="ECO:0000256" key="6">
    <source>
        <dbReference type="ARBA" id="ARBA00023170"/>
    </source>
</evidence>
<feature type="transmembrane region" description="Helical" evidence="8">
    <location>
        <begin position="49"/>
        <end position="70"/>
    </location>
</feature>
<feature type="transmembrane region" description="Helical" evidence="8">
    <location>
        <begin position="171"/>
        <end position="193"/>
    </location>
</feature>
<feature type="region of interest" description="Disordered" evidence="9">
    <location>
        <begin position="232"/>
        <end position="251"/>
    </location>
</feature>
<accession>A0A6P8XD09</accession>
<comment type="function">
    <text evidence="8">Gustatory receptor which mediates acceptance or avoidance behavior, depending on its substrates.</text>
</comment>
<keyword evidence="5 8" id="KW-0472">Membrane</keyword>
<feature type="transmembrane region" description="Helical" evidence="8">
    <location>
        <begin position="352"/>
        <end position="372"/>
    </location>
</feature>
<evidence type="ECO:0000256" key="2">
    <source>
        <dbReference type="ARBA" id="ARBA00022475"/>
    </source>
</evidence>
<dbReference type="GO" id="GO:0007165">
    <property type="term" value="P:signal transduction"/>
    <property type="evidence" value="ECO:0007669"/>
    <property type="project" value="UniProtKB-KW"/>
</dbReference>
<evidence type="ECO:0000256" key="4">
    <source>
        <dbReference type="ARBA" id="ARBA00022989"/>
    </source>
</evidence>
<feature type="transmembrane region" description="Helical" evidence="8">
    <location>
        <begin position="145"/>
        <end position="165"/>
    </location>
</feature>
<proteinExistence type="inferred from homology"/>
<comment type="subcellular location">
    <subcellularLocation>
        <location evidence="1 8">Cell membrane</location>
        <topology evidence="1 8">Multi-pass membrane protein</topology>
    </subcellularLocation>
</comment>
<dbReference type="RefSeq" id="XP_034110544.1">
    <property type="nucleotide sequence ID" value="XM_034254653.2"/>
</dbReference>
<dbReference type="CTD" id="38935"/>
<dbReference type="GO" id="GO:0050909">
    <property type="term" value="P:sensory perception of taste"/>
    <property type="evidence" value="ECO:0007669"/>
    <property type="project" value="InterPro"/>
</dbReference>
<dbReference type="GO" id="GO:0005886">
    <property type="term" value="C:plasma membrane"/>
    <property type="evidence" value="ECO:0007669"/>
    <property type="project" value="UniProtKB-SubCell"/>
</dbReference>
<keyword evidence="2 8" id="KW-1003">Cell membrane</keyword>
<sequence>MSQPTPLVQPLLLQFQQLFFISKIVGVLPQDLDKFRHKNMLEKSRNGMFYMLGVLSVYVVLYNLLIYSFGEEDRTLKASQSTLTFVIGLFLTYIGLIMMATDQLTALFNQGQLGELYERIRVVDERLYREECLLDNSCIAKRIRIMLIMTFIFEISILVATYINLVDYTQWLSLLWIVSAVPTFINTLDKIWFAVSLYALKERFEAINATLEDLVMEHEKYKTWLSGNDATTATVGNRTTDHPPQSSPPPQYDSNLEYLYKELGGIDVGSLRGSGSKNRNKVAPIAHSMNSFGESIPTPYKPQRMNTNPMINMAHESELSNATKVEEKLNNLCQVHDEICEIGKAMNGLWSYPILSLMAYGFLIFTAQLYFLYCATQFQSIPSLFRSAKNPFITVIVLVYTSGKCIYLIYLSWKTSLASKRTGISLHKCGVVADDNLLYEIVNHLSLKLLNHSVDFSACGFFTLDMETLYGVSGGITSYLIILIQFNLAAQQAKDAIQSFNSFNDTAGFVGAATEMDNESSTLYDMVTTTMMSPTY</sequence>
<comment type="similarity">
    <text evidence="8">Belongs to the insect chemoreceptor superfamily. Gustatory receptor (GR) family.</text>
</comment>
<dbReference type="PANTHER" id="PTHR21143:SF128">
    <property type="entry name" value="GUSTATORY RECEPTOR FOR BITTER TASTE 66A"/>
    <property type="match status" value="1"/>
</dbReference>
<evidence type="ECO:0000256" key="3">
    <source>
        <dbReference type="ARBA" id="ARBA00022692"/>
    </source>
</evidence>
<evidence type="ECO:0000256" key="5">
    <source>
        <dbReference type="ARBA" id="ARBA00023136"/>
    </source>
</evidence>
<feature type="transmembrane region" description="Helical" evidence="8">
    <location>
        <begin position="392"/>
        <end position="411"/>
    </location>
</feature>
<dbReference type="GeneID" id="117572070"/>
<dbReference type="GO" id="GO:0008049">
    <property type="term" value="P:male courtship behavior"/>
    <property type="evidence" value="ECO:0007669"/>
    <property type="project" value="TreeGrafter"/>
</dbReference>
<organism evidence="10 11">
    <name type="scientific">Drosophila albomicans</name>
    <name type="common">Fruit fly</name>
    <dbReference type="NCBI Taxonomy" id="7291"/>
    <lineage>
        <taxon>Eukaryota</taxon>
        <taxon>Metazoa</taxon>
        <taxon>Ecdysozoa</taxon>
        <taxon>Arthropoda</taxon>
        <taxon>Hexapoda</taxon>
        <taxon>Insecta</taxon>
        <taxon>Pterygota</taxon>
        <taxon>Neoptera</taxon>
        <taxon>Endopterygota</taxon>
        <taxon>Diptera</taxon>
        <taxon>Brachycera</taxon>
        <taxon>Muscomorpha</taxon>
        <taxon>Ephydroidea</taxon>
        <taxon>Drosophilidae</taxon>
        <taxon>Drosophila</taxon>
    </lineage>
</organism>
<evidence type="ECO:0000256" key="1">
    <source>
        <dbReference type="ARBA" id="ARBA00004651"/>
    </source>
</evidence>
<name>A0A6P8XD09_DROAB</name>
<feature type="transmembrane region" description="Helical" evidence="8">
    <location>
        <begin position="82"/>
        <end position="100"/>
    </location>
</feature>
<dbReference type="Pfam" id="PF08395">
    <property type="entry name" value="7tm_7"/>
    <property type="match status" value="2"/>
</dbReference>
<dbReference type="PANTHER" id="PTHR21143">
    <property type="entry name" value="INVERTEBRATE GUSTATORY RECEPTOR"/>
    <property type="match status" value="1"/>
</dbReference>
<dbReference type="OrthoDB" id="6478931at2759"/>
<dbReference type="GO" id="GO:0030425">
    <property type="term" value="C:dendrite"/>
    <property type="evidence" value="ECO:0007669"/>
    <property type="project" value="TreeGrafter"/>
</dbReference>
<evidence type="ECO:0000256" key="7">
    <source>
        <dbReference type="ARBA" id="ARBA00023224"/>
    </source>
</evidence>
<dbReference type="InterPro" id="IPR013604">
    <property type="entry name" value="7TM_chemorcpt"/>
</dbReference>
<keyword evidence="10" id="KW-1185">Reference proteome</keyword>
<keyword evidence="7 8" id="KW-0807">Transducer</keyword>
<evidence type="ECO:0000313" key="11">
    <source>
        <dbReference type="RefSeq" id="XP_034110544.1"/>
    </source>
</evidence>
<evidence type="ECO:0000256" key="9">
    <source>
        <dbReference type="SAM" id="MobiDB-lite"/>
    </source>
</evidence>